<reference evidence="1" key="1">
    <citation type="journal article" date="2006" name="Nature">
        <title>Deciphering the evolution and metabolism of an anammox bacterium from a community genome.</title>
        <authorList>
            <person name="Strous M."/>
            <person name="Pelletier E."/>
            <person name="Mangenot S."/>
            <person name="Rattei T."/>
            <person name="Lehner A."/>
            <person name="Taylor M.W."/>
            <person name="Horn M."/>
            <person name="Daims H."/>
            <person name="Bartol-Mavel D."/>
            <person name="Wincker P."/>
            <person name="Barbe V."/>
            <person name="Fonknechten N."/>
            <person name="Vallenet D."/>
            <person name="Segurens B."/>
            <person name="Schenowitz-Truong C."/>
            <person name="Medigue C."/>
            <person name="Collingro A."/>
            <person name="Snel B."/>
            <person name="Dutilh B.E."/>
            <person name="OpDenCamp H.J.M."/>
            <person name="vanDerDrift C."/>
            <person name="Cirpus I."/>
            <person name="vanDePas-Schoonen K.T."/>
            <person name="Harhangi H.R."/>
            <person name="vanNiftrik L."/>
            <person name="Schmid M."/>
            <person name="Keltjens J."/>
            <person name="vanDeVossenberg J."/>
            <person name="Kartal B."/>
            <person name="Meier H."/>
            <person name="Frishman D."/>
            <person name="Huynen M.A."/>
            <person name="Mewes H."/>
            <person name="Weissenbach J."/>
            <person name="Jetten M.S.M."/>
            <person name="Wagner M."/>
            <person name="LePaslier D."/>
        </authorList>
    </citation>
    <scope>NUCLEOTIDE SEQUENCE</scope>
</reference>
<accession>Q1PWK2</accession>
<name>Q1PWK2_KUEST</name>
<proteinExistence type="predicted"/>
<reference evidence="1" key="2">
    <citation type="submission" date="2006-01" db="EMBL/GenBank/DDBJ databases">
        <authorList>
            <person name="Genoscope"/>
        </authorList>
    </citation>
    <scope>NUCLEOTIDE SEQUENCE</scope>
</reference>
<evidence type="ECO:0000313" key="1">
    <source>
        <dbReference type="EMBL" id="CAJ71611.1"/>
    </source>
</evidence>
<organism evidence="1">
    <name type="scientific">Kuenenia stuttgartiensis</name>
    <dbReference type="NCBI Taxonomy" id="174633"/>
    <lineage>
        <taxon>Bacteria</taxon>
        <taxon>Pseudomonadati</taxon>
        <taxon>Planctomycetota</taxon>
        <taxon>Candidatus Brocadiia</taxon>
        <taxon>Candidatus Brocadiales</taxon>
        <taxon>Candidatus Brocadiaceae</taxon>
        <taxon>Candidatus Kuenenia</taxon>
    </lineage>
</organism>
<dbReference type="AlphaFoldDB" id="Q1PWK2"/>
<dbReference type="EMBL" id="CT573073">
    <property type="protein sequence ID" value="CAJ71611.1"/>
    <property type="molecule type" value="Genomic_DNA"/>
</dbReference>
<protein>
    <submittedName>
        <fullName evidence="1">Uncharacterized protein</fullName>
    </submittedName>
</protein>
<gene>
    <name evidence="1" type="ORF">kustc0866</name>
</gene>
<sequence length="87" mass="9836">MRFILLSQSKTNGEIRNAKFQSSPLPPSKPDHNTRLTPGVKMFILFTMRICGQEFSIGILDRIGTAIAGMPDISRRALSWKVCEWLN</sequence>